<dbReference type="AlphaFoldDB" id="A0A8S0Q0I3"/>
<reference evidence="1 2" key="1">
    <citation type="submission" date="2019-12" db="EMBL/GenBank/DDBJ databases">
        <authorList>
            <person name="Alioto T."/>
            <person name="Alioto T."/>
            <person name="Gomez Garrido J."/>
        </authorList>
    </citation>
    <scope>NUCLEOTIDE SEQUENCE [LARGE SCALE GENOMIC DNA]</scope>
</reference>
<accession>A0A8S0Q0I3</accession>
<sequence>KETTRSIAALLTRSSLHITAATSSLEWASPCEAAEISQRSKAPRLSPTLEGDQCGISPTASSLLGGNSSPHIFIAVHTRKEFPPLLRHLRTAPPKIRAEDLKLLLY</sequence>
<proteinExistence type="predicted"/>
<protein>
    <submittedName>
        <fullName evidence="1">Uncharacterized protein</fullName>
    </submittedName>
</protein>
<evidence type="ECO:0000313" key="2">
    <source>
        <dbReference type="Proteomes" id="UP000594638"/>
    </source>
</evidence>
<evidence type="ECO:0000313" key="1">
    <source>
        <dbReference type="EMBL" id="CAA2960983.1"/>
    </source>
</evidence>
<dbReference type="Gramene" id="OE9A083804T1">
    <property type="protein sequence ID" value="OE9A083804C1"/>
    <property type="gene ID" value="OE9A083804"/>
</dbReference>
<dbReference type="EMBL" id="CACTIH010000479">
    <property type="protein sequence ID" value="CAA2960983.1"/>
    <property type="molecule type" value="Genomic_DNA"/>
</dbReference>
<organism evidence="1 2">
    <name type="scientific">Olea europaea subsp. europaea</name>
    <dbReference type="NCBI Taxonomy" id="158383"/>
    <lineage>
        <taxon>Eukaryota</taxon>
        <taxon>Viridiplantae</taxon>
        <taxon>Streptophyta</taxon>
        <taxon>Embryophyta</taxon>
        <taxon>Tracheophyta</taxon>
        <taxon>Spermatophyta</taxon>
        <taxon>Magnoliopsida</taxon>
        <taxon>eudicotyledons</taxon>
        <taxon>Gunneridae</taxon>
        <taxon>Pentapetalae</taxon>
        <taxon>asterids</taxon>
        <taxon>lamiids</taxon>
        <taxon>Lamiales</taxon>
        <taxon>Oleaceae</taxon>
        <taxon>Oleeae</taxon>
        <taxon>Olea</taxon>
    </lineage>
</organism>
<keyword evidence="2" id="KW-1185">Reference proteome</keyword>
<feature type="non-terminal residue" evidence="1">
    <location>
        <position position="1"/>
    </location>
</feature>
<name>A0A8S0Q0I3_OLEEU</name>
<gene>
    <name evidence="1" type="ORF">OLEA9_A083804</name>
</gene>
<comment type="caution">
    <text evidence="1">The sequence shown here is derived from an EMBL/GenBank/DDBJ whole genome shotgun (WGS) entry which is preliminary data.</text>
</comment>
<dbReference type="Proteomes" id="UP000594638">
    <property type="component" value="Unassembled WGS sequence"/>
</dbReference>